<dbReference type="PANTHER" id="PTHR34301">
    <property type="entry name" value="DNA-BINDING PROTEIN-RELATED"/>
    <property type="match status" value="1"/>
</dbReference>
<evidence type="ECO:0000259" key="2">
    <source>
        <dbReference type="Pfam" id="PF13191"/>
    </source>
</evidence>
<sequence>MDPVANPYAPGAGSQPPELAGRSEIVSRTETTLARVKAGRHAKSFMLVGLRGVGKTVLLNRIAQIAEDDGYTATVIEAPEGKSLPELLIPCLRKILFQLDTKEKVTVAVKRGMMVLKSFAKAVKVTVGEVEIGLDIDAEKGTGDSGDLDTDLADLFEVIGAAAKARNTAVAIIIDELQYIKETEFSALIMAVHRISQKQLPLIVIGAGLPQLVGLAGKAKSYAERLFDYPEVDALNEKDAASALKEPAKREGVDWHPQALKLAVQLTRGYPYFLQEWGYHSWNAAKAGSGKITTKDVKAASEAARSNLDDSFFRVRFDRVSPREKDYMFAMAALGPGAHRSGDIATELGVPVESVAPVRSSLIKKGMVYSPAHGDTAFTVPMFNEYLIRIGR</sequence>
<dbReference type="GO" id="GO:0005524">
    <property type="term" value="F:ATP binding"/>
    <property type="evidence" value="ECO:0007669"/>
    <property type="project" value="UniProtKB-KW"/>
</dbReference>
<accession>A0A973WX29</accession>
<dbReference type="Gene3D" id="3.40.50.300">
    <property type="entry name" value="P-loop containing nucleotide triphosphate hydrolases"/>
    <property type="match status" value="1"/>
</dbReference>
<feature type="region of interest" description="Disordered" evidence="1">
    <location>
        <begin position="1"/>
        <end position="22"/>
    </location>
</feature>
<reference evidence="3" key="1">
    <citation type="submission" date="2020-06" db="EMBL/GenBank/DDBJ databases">
        <title>Whole Genome Sequence of Bradyrhizobium sp. Strain 66S1MB.</title>
        <authorList>
            <person name="Bromfield E."/>
            <person name="Cloutier S."/>
        </authorList>
    </citation>
    <scope>NUCLEOTIDE SEQUENCE</scope>
    <source>
        <strain evidence="3">66S1MB</strain>
    </source>
</reference>
<gene>
    <name evidence="3" type="ORF">HU230_41830</name>
</gene>
<dbReference type="InterPro" id="IPR041664">
    <property type="entry name" value="AAA_16"/>
</dbReference>
<evidence type="ECO:0000256" key="1">
    <source>
        <dbReference type="SAM" id="MobiDB-lite"/>
    </source>
</evidence>
<comment type="caution">
    <text evidence="3">The sequence shown here is derived from an EMBL/GenBank/DDBJ whole genome shotgun (WGS) entry which is preliminary data.</text>
</comment>
<dbReference type="InterPro" id="IPR027417">
    <property type="entry name" value="P-loop_NTPase"/>
</dbReference>
<dbReference type="SUPFAM" id="SSF52540">
    <property type="entry name" value="P-loop containing nucleoside triphosphate hydrolases"/>
    <property type="match status" value="1"/>
</dbReference>
<protein>
    <submittedName>
        <fullName evidence="3">ATP-binding protein</fullName>
    </submittedName>
</protein>
<dbReference type="EMBL" id="JABWSX010000003">
    <property type="protein sequence ID" value="NVL12051.1"/>
    <property type="molecule type" value="Genomic_DNA"/>
</dbReference>
<feature type="domain" description="Orc1-like AAA ATPase" evidence="2">
    <location>
        <begin position="18"/>
        <end position="205"/>
    </location>
</feature>
<dbReference type="PANTHER" id="PTHR34301:SF8">
    <property type="entry name" value="ATPASE DOMAIN-CONTAINING PROTEIN"/>
    <property type="match status" value="1"/>
</dbReference>
<dbReference type="Pfam" id="PF13191">
    <property type="entry name" value="AAA_16"/>
    <property type="match status" value="1"/>
</dbReference>
<organism evidence="3">
    <name type="scientific">Bradyrhizobium quebecense</name>
    <dbReference type="NCBI Taxonomy" id="2748629"/>
    <lineage>
        <taxon>Bacteria</taxon>
        <taxon>Pseudomonadati</taxon>
        <taxon>Pseudomonadota</taxon>
        <taxon>Alphaproteobacteria</taxon>
        <taxon>Hyphomicrobiales</taxon>
        <taxon>Nitrobacteraceae</taxon>
        <taxon>Bradyrhizobium</taxon>
    </lineage>
</organism>
<dbReference type="AlphaFoldDB" id="A0A973WX29"/>
<name>A0A973WX29_9BRAD</name>
<evidence type="ECO:0000313" key="3">
    <source>
        <dbReference type="EMBL" id="NVL12051.1"/>
    </source>
</evidence>
<keyword evidence="3" id="KW-0547">Nucleotide-binding</keyword>
<proteinExistence type="predicted"/>
<keyword evidence="3" id="KW-0067">ATP-binding</keyword>